<sequence length="554" mass="62701">MLRKFFLSGNASDGTASSINLDATKKTESNDSCGIEFAETVERLEHFEAGLKDTINKLSRHCQAICEVVASSRELGSCLHNLYGGEEDEHQTTASEARKLLADVATFRTSSIAPLQTILAGIPQLKLRCDHRNSAKSVVLRYERKVEEIQSSTRHESSRLRRNRAKHQVALARFKEIDGEVLADAEAVLANDLSEVSSQTIEKVITAKWMHAEATSLQKHIEGYRALVAEKKLQQQALVQLNGERINEVVVAESSSDSDNDSNNNADDKHSEEPIQSDKPSSPRYPTATASPKKLEDQEPIRIMSNHVLNQDQSICPRKKHVSGTRTWNLHRHIKDSMASGLDLADCIQLPEGCQRDEWIAVHVIDFFNEISLLFGTISEFCTHTSCPQMSAGPCYTYLWADGVQQVTPVSLPASEYVARLLEWVEGQLDDPQLFPDTYNTATSSSSGECNSKFTRAARNILKRLFRVYAHMYHNHLQNYVALHAESHLNFCFKRFILFVRQFELIEQKELNALRKLFKRFILFVRQFELIEQKELNALRKLIQTVVTKPIANF</sequence>
<dbReference type="SUPFAM" id="SSF103657">
    <property type="entry name" value="BAR/IMD domain-like"/>
    <property type="match status" value="1"/>
</dbReference>
<accession>A0A2P4X839</accession>
<evidence type="ECO:0000256" key="1">
    <source>
        <dbReference type="SAM" id="MobiDB-lite"/>
    </source>
</evidence>
<organism evidence="2 3">
    <name type="scientific">Phytophthora palmivora</name>
    <dbReference type="NCBI Taxonomy" id="4796"/>
    <lineage>
        <taxon>Eukaryota</taxon>
        <taxon>Sar</taxon>
        <taxon>Stramenopiles</taxon>
        <taxon>Oomycota</taxon>
        <taxon>Peronosporomycetes</taxon>
        <taxon>Peronosporales</taxon>
        <taxon>Peronosporaceae</taxon>
        <taxon>Phytophthora</taxon>
    </lineage>
</organism>
<dbReference type="SUPFAM" id="SSF101152">
    <property type="entry name" value="Mob1/phocein"/>
    <property type="match status" value="1"/>
</dbReference>
<reference evidence="2 3" key="1">
    <citation type="journal article" date="2017" name="Genome Biol. Evol.">
        <title>Phytophthora megakarya and P. palmivora, closely related causal agents of cacao black pod rot, underwent increases in genome sizes and gene numbers by different mechanisms.</title>
        <authorList>
            <person name="Ali S.S."/>
            <person name="Shao J."/>
            <person name="Lary D.J."/>
            <person name="Kronmiller B."/>
            <person name="Shen D."/>
            <person name="Strem M.D."/>
            <person name="Amoako-Attah I."/>
            <person name="Akrofi A.Y."/>
            <person name="Begoude B.A."/>
            <person name="Ten Hoopen G.M."/>
            <person name="Coulibaly K."/>
            <person name="Kebe B.I."/>
            <person name="Melnick R.L."/>
            <person name="Guiltinan M.J."/>
            <person name="Tyler B.M."/>
            <person name="Meinhardt L.W."/>
            <person name="Bailey B.A."/>
        </authorList>
    </citation>
    <scope>NUCLEOTIDE SEQUENCE [LARGE SCALE GENOMIC DNA]</scope>
    <source>
        <strain evidence="3">sbr112.9</strain>
    </source>
</reference>
<dbReference type="EMBL" id="NCKW01015822">
    <property type="protein sequence ID" value="POM61723.1"/>
    <property type="molecule type" value="Genomic_DNA"/>
</dbReference>
<dbReference type="SMART" id="SM01388">
    <property type="entry name" value="Mob1_phocein"/>
    <property type="match status" value="1"/>
</dbReference>
<dbReference type="AlphaFoldDB" id="A0A2P4X839"/>
<feature type="compositionally biased region" description="Low complexity" evidence="1">
    <location>
        <begin position="251"/>
        <end position="265"/>
    </location>
</feature>
<dbReference type="Gene3D" id="1.20.140.30">
    <property type="entry name" value="MOB kinase activator"/>
    <property type="match status" value="2"/>
</dbReference>
<evidence type="ECO:0000313" key="2">
    <source>
        <dbReference type="EMBL" id="POM61723.1"/>
    </source>
</evidence>
<name>A0A2P4X839_9STRA</name>
<feature type="region of interest" description="Disordered" evidence="1">
    <location>
        <begin position="251"/>
        <end position="298"/>
    </location>
</feature>
<dbReference type="Pfam" id="PF03637">
    <property type="entry name" value="Mob1_phocein"/>
    <property type="match status" value="1"/>
</dbReference>
<proteinExistence type="predicted"/>
<comment type="caution">
    <text evidence="2">The sequence shown here is derived from an EMBL/GenBank/DDBJ whole genome shotgun (WGS) entry which is preliminary data.</text>
</comment>
<dbReference type="OrthoDB" id="8170117at2759"/>
<dbReference type="InterPro" id="IPR027267">
    <property type="entry name" value="AH/BAR_dom_sf"/>
</dbReference>
<dbReference type="Proteomes" id="UP000237271">
    <property type="component" value="Unassembled WGS sequence"/>
</dbReference>
<keyword evidence="3" id="KW-1185">Reference proteome</keyword>
<dbReference type="PANTHER" id="PTHR22599">
    <property type="entry name" value="MPS ONE BINDER KINASE ACTIVATOR-LIKE MOB"/>
    <property type="match status" value="1"/>
</dbReference>
<protein>
    <submittedName>
        <fullName evidence="2">Maintenance of ploidy protein mob1</fullName>
    </submittedName>
</protein>
<dbReference type="Gene3D" id="1.20.1270.60">
    <property type="entry name" value="Arfaptin homology (AH) domain/BAR domain"/>
    <property type="match status" value="1"/>
</dbReference>
<dbReference type="InterPro" id="IPR005301">
    <property type="entry name" value="MOB_kinase_act_fam"/>
</dbReference>
<evidence type="ECO:0000313" key="3">
    <source>
        <dbReference type="Proteomes" id="UP000237271"/>
    </source>
</evidence>
<dbReference type="InterPro" id="IPR036703">
    <property type="entry name" value="MOB_kinase_act_sf"/>
</dbReference>
<gene>
    <name evidence="2" type="ORF">PHPALM_29226</name>
</gene>